<proteinExistence type="inferred from homology"/>
<feature type="domain" description="Replicative helicase loading/DNA remodeling protein DnaB N-terminal winged helix" evidence="4">
    <location>
        <begin position="11"/>
        <end position="265"/>
    </location>
</feature>
<feature type="compositionally biased region" description="Basic residues" evidence="2">
    <location>
        <begin position="408"/>
        <end position="417"/>
    </location>
</feature>
<comment type="caution">
    <text evidence="5">The sequence shown here is derived from an EMBL/GenBank/DDBJ whole genome shotgun (WGS) entry which is preliminary data.</text>
</comment>
<feature type="compositionally biased region" description="Basic and acidic residues" evidence="2">
    <location>
        <begin position="418"/>
        <end position="462"/>
    </location>
</feature>
<evidence type="ECO:0000259" key="3">
    <source>
        <dbReference type="Pfam" id="PF07261"/>
    </source>
</evidence>
<dbReference type="Gene3D" id="1.10.10.630">
    <property type="entry name" value="DnaD domain-like"/>
    <property type="match status" value="1"/>
</dbReference>
<comment type="similarity">
    <text evidence="1">Belongs to the DnaB/DnaD family.</text>
</comment>
<reference evidence="5 6" key="1">
    <citation type="submission" date="2024-01" db="EMBL/GenBank/DDBJ databases">
        <title>Seven novel Bacillus-like species.</title>
        <authorList>
            <person name="Liu G."/>
        </authorList>
    </citation>
    <scope>NUCLEOTIDE SEQUENCE [LARGE SCALE GENOMIC DNA]</scope>
    <source>
        <strain evidence="5 6">FJAT-51639</strain>
    </source>
</reference>
<evidence type="ECO:0000313" key="6">
    <source>
        <dbReference type="Proteomes" id="UP001372526"/>
    </source>
</evidence>
<gene>
    <name evidence="5" type="ORF">WAZ07_01405</name>
</gene>
<dbReference type="Proteomes" id="UP001372526">
    <property type="component" value="Unassembled WGS sequence"/>
</dbReference>
<dbReference type="InterPro" id="IPR058660">
    <property type="entry name" value="WHD_DnaB"/>
</dbReference>
<dbReference type="Pfam" id="PF25888">
    <property type="entry name" value="WHD_DnaB"/>
    <property type="match status" value="1"/>
</dbReference>
<feature type="region of interest" description="Disordered" evidence="2">
    <location>
        <begin position="406"/>
        <end position="462"/>
    </location>
</feature>
<dbReference type="InterPro" id="IPR006343">
    <property type="entry name" value="DnaB/C_C"/>
</dbReference>
<dbReference type="Pfam" id="PF07261">
    <property type="entry name" value="DnaB_2"/>
    <property type="match status" value="1"/>
</dbReference>
<feature type="domain" description="DnaB/C C-terminal" evidence="3">
    <location>
        <begin position="328"/>
        <end position="390"/>
    </location>
</feature>
<dbReference type="EMBL" id="JBAWSX010000001">
    <property type="protein sequence ID" value="MEI4799993.1"/>
    <property type="molecule type" value="Genomic_DNA"/>
</dbReference>
<organism evidence="5 6">
    <name type="scientific">Bacillus bruguierae</name>
    <dbReference type="NCBI Taxonomy" id="3127667"/>
    <lineage>
        <taxon>Bacteria</taxon>
        <taxon>Bacillati</taxon>
        <taxon>Bacillota</taxon>
        <taxon>Bacilli</taxon>
        <taxon>Bacillales</taxon>
        <taxon>Bacillaceae</taxon>
        <taxon>Bacillus</taxon>
    </lineage>
</organism>
<sequence>MERQSWMELLPIDRYKVSARGLLSNYDRKVLTMLYQPLIGSKAFSLYMTLWGELEQDRLFGKENTHHSIMVTMQMQLPDIYEERIKLEAIGLLNVYVKKEKDIRMFIYELQPPLMPKQFFDDIVLSIFLYNRLSKAKYNQVKQYFLEEEFDFASYENATRSFNDVFGSFNPGQVEHAKEELLIPNATVMPSRAEGNAPQIWNDFFDFSLFVEGLSALVPRKAITDQMRECVIILAYVYGIDPLSMQNIVLGAVTEHNTIDMERLRKGARDWYQFENGQALPILSERTQPLHARTMKEKEPTTQEEMLIKQLEEISPRELLKEISGGAEPTKADLQIIEDVMLHQKLTPGVVNVLIYYVMLRSDMKLAKSYVEKIAGHWARKKITTVTEAMGLAKEENRQYQEWAETKKKGKTTKKTVRKELVPDWLKEQTEDSEPSHRSEEQGNLEEERKKLEEQLKKYKRN</sequence>
<dbReference type="InterPro" id="IPR034829">
    <property type="entry name" value="DnaD-like_sf"/>
</dbReference>
<evidence type="ECO:0000256" key="2">
    <source>
        <dbReference type="SAM" id="MobiDB-lite"/>
    </source>
</evidence>
<protein>
    <submittedName>
        <fullName evidence="5">DnaD domain protein</fullName>
    </submittedName>
</protein>
<dbReference type="RefSeq" id="WP_336471027.1">
    <property type="nucleotide sequence ID" value="NZ_JBAWSX010000001.1"/>
</dbReference>
<name>A0ABU8FBE1_9BACI</name>
<keyword evidence="6" id="KW-1185">Reference proteome</keyword>
<evidence type="ECO:0000259" key="4">
    <source>
        <dbReference type="Pfam" id="PF25888"/>
    </source>
</evidence>
<evidence type="ECO:0000256" key="1">
    <source>
        <dbReference type="ARBA" id="ARBA00093462"/>
    </source>
</evidence>
<accession>A0ABU8FBE1</accession>
<evidence type="ECO:0000313" key="5">
    <source>
        <dbReference type="EMBL" id="MEI4799993.1"/>
    </source>
</evidence>